<reference evidence="9 10" key="1">
    <citation type="submission" date="2020-10" db="EMBL/GenBank/DDBJ databases">
        <title>Blautia liquoris sp.nov., isolated from the mud in a fermentation cellar used for the production of Chinese strong-flavoured liquor.</title>
        <authorList>
            <person name="Lu L."/>
        </authorList>
    </citation>
    <scope>NUCLEOTIDE SEQUENCE [LARGE SCALE GENOMIC DNA]</scope>
    <source>
        <strain evidence="9 10">LZLJ-3</strain>
    </source>
</reference>
<dbReference type="Proteomes" id="UP000593601">
    <property type="component" value="Chromosome"/>
</dbReference>
<keyword evidence="5" id="KW-0235">DNA replication</keyword>
<evidence type="ECO:0000259" key="8">
    <source>
        <dbReference type="Pfam" id="PF09115"/>
    </source>
</evidence>
<dbReference type="PANTHER" id="PTHR11669:SF8">
    <property type="entry name" value="DNA POLYMERASE III SUBUNIT DELTA"/>
    <property type="match status" value="1"/>
</dbReference>
<evidence type="ECO:0000313" key="9">
    <source>
        <dbReference type="EMBL" id="QOV19452.1"/>
    </source>
</evidence>
<gene>
    <name evidence="9" type="ORF">INP51_00250</name>
</gene>
<sequence>MSGFDDVLGQEKIIKHLQNAILMNKVSHAYIFSGERGAGKKLLASLFAMTLLCEKQGIDPCMECASCKKAMSRNHPDIINVIHEKPGSIGIKDIREQLVDDVEIRPYSGPYKIYIINDAQKMTLQAQNALLKTIEEPPIYAIILLLTDNPDAFLPTITSRCVTLALRPASDNVVKSYLMDRMHIPDYQAEIDASLAQGNIGRAKQAATSAEFAQLTQNALHIVEQAENMQIYELVDAVKEMSNDKNNITDYLDIFTMWFRDVLLFKATREIDSLVFKQEINHIKERAQMSSYEGLEHIIDAIETARIRLSANVNFDLTMELLFLTIKEN</sequence>
<dbReference type="EC" id="2.7.7.7" evidence="1"/>
<evidence type="ECO:0000256" key="2">
    <source>
        <dbReference type="ARBA" id="ARBA00014363"/>
    </source>
</evidence>
<evidence type="ECO:0000256" key="3">
    <source>
        <dbReference type="ARBA" id="ARBA00022679"/>
    </source>
</evidence>
<keyword evidence="4" id="KW-0548">Nucleotidyltransferase</keyword>
<dbReference type="RefSeq" id="WP_193735772.1">
    <property type="nucleotide sequence ID" value="NZ_CP063304.1"/>
</dbReference>
<dbReference type="Pfam" id="PF09115">
    <property type="entry name" value="DNApol3-delta_C"/>
    <property type="match status" value="1"/>
</dbReference>
<dbReference type="InterPro" id="IPR050238">
    <property type="entry name" value="DNA_Rep/Repair_Clamp_Loader"/>
</dbReference>
<organism evidence="9 10">
    <name type="scientific">Blautia liquoris</name>
    <dbReference type="NCBI Taxonomy" id="2779518"/>
    <lineage>
        <taxon>Bacteria</taxon>
        <taxon>Bacillati</taxon>
        <taxon>Bacillota</taxon>
        <taxon>Clostridia</taxon>
        <taxon>Lachnospirales</taxon>
        <taxon>Lachnospiraceae</taxon>
        <taxon>Blautia</taxon>
    </lineage>
</organism>
<evidence type="ECO:0000313" key="10">
    <source>
        <dbReference type="Proteomes" id="UP000593601"/>
    </source>
</evidence>
<protein>
    <recommendedName>
        <fullName evidence="2">DNA polymerase III subunit delta'</fullName>
        <ecNumber evidence="1">2.7.7.7</ecNumber>
    </recommendedName>
</protein>
<dbReference type="Gene3D" id="3.40.50.300">
    <property type="entry name" value="P-loop containing nucleotide triphosphate hydrolases"/>
    <property type="match status" value="1"/>
</dbReference>
<keyword evidence="6" id="KW-0239">DNA-directed DNA polymerase</keyword>
<dbReference type="GO" id="GO:0009360">
    <property type="term" value="C:DNA polymerase III complex"/>
    <property type="evidence" value="ECO:0007669"/>
    <property type="project" value="InterPro"/>
</dbReference>
<dbReference type="InterPro" id="IPR015199">
    <property type="entry name" value="DNA_pol_III_delta_C"/>
</dbReference>
<evidence type="ECO:0000256" key="5">
    <source>
        <dbReference type="ARBA" id="ARBA00022705"/>
    </source>
</evidence>
<dbReference type="AlphaFoldDB" id="A0A7M2RJC3"/>
<keyword evidence="3" id="KW-0808">Transferase</keyword>
<dbReference type="SUPFAM" id="SSF52540">
    <property type="entry name" value="P-loop containing nucleoside triphosphate hydrolases"/>
    <property type="match status" value="1"/>
</dbReference>
<name>A0A7M2RJC3_9FIRM</name>
<evidence type="ECO:0000256" key="7">
    <source>
        <dbReference type="ARBA" id="ARBA00049244"/>
    </source>
</evidence>
<dbReference type="GO" id="GO:0006261">
    <property type="term" value="P:DNA-templated DNA replication"/>
    <property type="evidence" value="ECO:0007669"/>
    <property type="project" value="TreeGrafter"/>
</dbReference>
<dbReference type="KEGG" id="bliq:INP51_00250"/>
<accession>A0A7M2RJC3</accession>
<dbReference type="InterPro" id="IPR027417">
    <property type="entry name" value="P-loop_NTPase"/>
</dbReference>
<dbReference type="GO" id="GO:0003887">
    <property type="term" value="F:DNA-directed DNA polymerase activity"/>
    <property type="evidence" value="ECO:0007669"/>
    <property type="project" value="UniProtKB-KW"/>
</dbReference>
<keyword evidence="10" id="KW-1185">Reference proteome</keyword>
<evidence type="ECO:0000256" key="4">
    <source>
        <dbReference type="ARBA" id="ARBA00022695"/>
    </source>
</evidence>
<feature type="domain" description="DNA polymerase III delta subunit C-terminal" evidence="8">
    <location>
        <begin position="234"/>
        <end position="325"/>
    </location>
</feature>
<dbReference type="Pfam" id="PF13177">
    <property type="entry name" value="DNA_pol3_delta2"/>
    <property type="match status" value="1"/>
</dbReference>
<comment type="catalytic activity">
    <reaction evidence="7">
        <text>DNA(n) + a 2'-deoxyribonucleoside 5'-triphosphate = DNA(n+1) + diphosphate</text>
        <dbReference type="Rhea" id="RHEA:22508"/>
        <dbReference type="Rhea" id="RHEA-COMP:17339"/>
        <dbReference type="Rhea" id="RHEA-COMP:17340"/>
        <dbReference type="ChEBI" id="CHEBI:33019"/>
        <dbReference type="ChEBI" id="CHEBI:61560"/>
        <dbReference type="ChEBI" id="CHEBI:173112"/>
        <dbReference type="EC" id="2.7.7.7"/>
    </reaction>
</comment>
<evidence type="ECO:0000256" key="6">
    <source>
        <dbReference type="ARBA" id="ARBA00022932"/>
    </source>
</evidence>
<evidence type="ECO:0000256" key="1">
    <source>
        <dbReference type="ARBA" id="ARBA00012417"/>
    </source>
</evidence>
<dbReference type="PANTHER" id="PTHR11669">
    <property type="entry name" value="REPLICATION FACTOR C / DNA POLYMERASE III GAMMA-TAU SUBUNIT"/>
    <property type="match status" value="1"/>
</dbReference>
<dbReference type="GO" id="GO:0003677">
    <property type="term" value="F:DNA binding"/>
    <property type="evidence" value="ECO:0007669"/>
    <property type="project" value="InterPro"/>
</dbReference>
<proteinExistence type="predicted"/>
<dbReference type="EMBL" id="CP063304">
    <property type="protein sequence ID" value="QOV19452.1"/>
    <property type="molecule type" value="Genomic_DNA"/>
</dbReference>